<feature type="domain" description="Mandelate racemase/muconate lactonizing enzyme C-terminal" evidence="2">
    <location>
        <begin position="164"/>
        <end position="283"/>
    </location>
</feature>
<evidence type="ECO:0000256" key="1">
    <source>
        <dbReference type="ARBA" id="ARBA00023239"/>
    </source>
</evidence>
<dbReference type="InterPro" id="IPR036849">
    <property type="entry name" value="Enolase-like_C_sf"/>
</dbReference>
<evidence type="ECO:0000313" key="3">
    <source>
        <dbReference type="EMBL" id="ABJ84412.1"/>
    </source>
</evidence>
<dbReference type="Pfam" id="PF02746">
    <property type="entry name" value="MR_MLE_N"/>
    <property type="match status" value="1"/>
</dbReference>
<proteinExistence type="predicted"/>
<keyword evidence="1" id="KW-0456">Lyase</keyword>
<dbReference type="InParanoid" id="Q021H7"/>
<dbReference type="PANTHER" id="PTHR48080:SF2">
    <property type="entry name" value="D-GALACTONATE DEHYDRATASE"/>
    <property type="match status" value="1"/>
</dbReference>
<dbReference type="SUPFAM" id="SSF54826">
    <property type="entry name" value="Enolase N-terminal domain-like"/>
    <property type="match status" value="1"/>
</dbReference>
<dbReference type="Gene3D" id="3.20.20.120">
    <property type="entry name" value="Enolase-like C-terminal domain"/>
    <property type="match status" value="1"/>
</dbReference>
<name>Q021H7_SOLUE</name>
<reference evidence="3" key="1">
    <citation type="submission" date="2006-10" db="EMBL/GenBank/DDBJ databases">
        <title>Complete sequence of Solibacter usitatus Ellin6076.</title>
        <authorList>
            <consortium name="US DOE Joint Genome Institute"/>
            <person name="Copeland A."/>
            <person name="Lucas S."/>
            <person name="Lapidus A."/>
            <person name="Barry K."/>
            <person name="Detter J.C."/>
            <person name="Glavina del Rio T."/>
            <person name="Hammon N."/>
            <person name="Israni S."/>
            <person name="Dalin E."/>
            <person name="Tice H."/>
            <person name="Pitluck S."/>
            <person name="Thompson L.S."/>
            <person name="Brettin T."/>
            <person name="Bruce D."/>
            <person name="Han C."/>
            <person name="Tapia R."/>
            <person name="Gilna P."/>
            <person name="Schmutz J."/>
            <person name="Larimer F."/>
            <person name="Land M."/>
            <person name="Hauser L."/>
            <person name="Kyrpides N."/>
            <person name="Mikhailova N."/>
            <person name="Janssen P.H."/>
            <person name="Kuske C.R."/>
            <person name="Richardson P."/>
        </authorList>
    </citation>
    <scope>NUCLEOTIDE SEQUENCE</scope>
    <source>
        <strain evidence="3">Ellin6076</strain>
    </source>
</reference>
<evidence type="ECO:0000259" key="2">
    <source>
        <dbReference type="SMART" id="SM00922"/>
    </source>
</evidence>
<dbReference type="InterPro" id="IPR013342">
    <property type="entry name" value="Mandelate_racemase_C"/>
</dbReference>
<dbReference type="EMBL" id="CP000473">
    <property type="protein sequence ID" value="ABJ84412.1"/>
    <property type="molecule type" value="Genomic_DNA"/>
</dbReference>
<gene>
    <name evidence="3" type="ordered locus">Acid_3439</name>
</gene>
<dbReference type="PANTHER" id="PTHR48080">
    <property type="entry name" value="D-GALACTONATE DEHYDRATASE-RELATED"/>
    <property type="match status" value="1"/>
</dbReference>
<dbReference type="InterPro" id="IPR013341">
    <property type="entry name" value="Mandelate_racemase_N_dom"/>
</dbReference>
<protein>
    <submittedName>
        <fullName evidence="3">Mandelate racemase/muconate lactonizing enzyme, C-terminal domain protein</fullName>
    </submittedName>
</protein>
<organism evidence="3">
    <name type="scientific">Solibacter usitatus (strain Ellin6076)</name>
    <dbReference type="NCBI Taxonomy" id="234267"/>
    <lineage>
        <taxon>Bacteria</taxon>
        <taxon>Pseudomonadati</taxon>
        <taxon>Acidobacteriota</taxon>
        <taxon>Terriglobia</taxon>
        <taxon>Bryobacterales</taxon>
        <taxon>Solibacteraceae</taxon>
        <taxon>Candidatus Solibacter</taxon>
    </lineage>
</organism>
<dbReference type="KEGG" id="sus:Acid_3439"/>
<dbReference type="STRING" id="234267.Acid_3439"/>
<dbReference type="SFLD" id="SFLDS00001">
    <property type="entry name" value="Enolase"/>
    <property type="match status" value="1"/>
</dbReference>
<sequence precursor="true">MNRREFLCAAGAAGLFCGPLARRASAMARKVKITDVKCMIVRGTWDWNLIKIETDSGLYGIGEAYWGWGVKDLVVNKMKGIIVGEDPLNVDKLYTKMLMQSAGAGAIGGVTMTAASGIEIALWDLCGRILDTPVCNLLGGRFRDRIRFYRTTQAVKNVEDTKEWRALAESARAEKWGWTAFKFQGDGIPPRADPEFKEPGHDPYARNLTHKDHRRIVTAMETVRETLGPDADFAVECHWRYDTQDVISLGKELEPVKPMWLEDPVPPDNIEAMQRVTHAINVPVCTGENLYGRQGFRKLIEMQACSGVHIDIPKSGGLMESKKISDLADLYYIWTACHNPASPVGTIASCHASAAMREFRIHELANWVDWWPDLVIREGPFWKDGYFTIQDKPGYGVELNPDVAKAHLAPGETWWG</sequence>
<dbReference type="Gene3D" id="3.30.390.10">
    <property type="entry name" value="Enolase-like, N-terminal domain"/>
    <property type="match status" value="1"/>
</dbReference>
<dbReference type="InterPro" id="IPR029017">
    <property type="entry name" value="Enolase-like_N"/>
</dbReference>
<dbReference type="SUPFAM" id="SSF51604">
    <property type="entry name" value="Enolase C-terminal domain-like"/>
    <property type="match status" value="1"/>
</dbReference>
<dbReference type="InterPro" id="IPR029065">
    <property type="entry name" value="Enolase_C-like"/>
</dbReference>
<dbReference type="SMART" id="SM00922">
    <property type="entry name" value="MR_MLE"/>
    <property type="match status" value="1"/>
</dbReference>
<dbReference type="Pfam" id="PF13378">
    <property type="entry name" value="MR_MLE_C"/>
    <property type="match status" value="1"/>
</dbReference>
<dbReference type="GO" id="GO:0009063">
    <property type="term" value="P:amino acid catabolic process"/>
    <property type="evidence" value="ECO:0007669"/>
    <property type="project" value="InterPro"/>
</dbReference>
<dbReference type="OrthoDB" id="9775391at2"/>
<dbReference type="SFLD" id="SFLDG00179">
    <property type="entry name" value="mandelate_racemase"/>
    <property type="match status" value="1"/>
</dbReference>
<dbReference type="CDD" id="cd03316">
    <property type="entry name" value="MR_like"/>
    <property type="match status" value="1"/>
</dbReference>
<dbReference type="PROSITE" id="PS00908">
    <property type="entry name" value="MR_MLE_1"/>
    <property type="match status" value="1"/>
</dbReference>
<dbReference type="GO" id="GO:0016829">
    <property type="term" value="F:lyase activity"/>
    <property type="evidence" value="ECO:0007669"/>
    <property type="project" value="UniProtKB-KW"/>
</dbReference>
<dbReference type="InterPro" id="IPR034593">
    <property type="entry name" value="DgoD-like"/>
</dbReference>
<dbReference type="HOGENOM" id="CLU_030273_3_2_0"/>
<dbReference type="InterPro" id="IPR018110">
    <property type="entry name" value="Mandel_Rmase/mucon_lact_enz_CS"/>
</dbReference>
<accession>Q021H7</accession>
<dbReference type="eggNOG" id="COG4948">
    <property type="taxonomic scope" value="Bacteria"/>
</dbReference>
<dbReference type="AlphaFoldDB" id="Q021H7"/>